<dbReference type="Pfam" id="PF00106">
    <property type="entry name" value="adh_short"/>
    <property type="match status" value="1"/>
</dbReference>
<evidence type="ECO:0000313" key="3">
    <source>
        <dbReference type="EMBL" id="MFO7190752.1"/>
    </source>
</evidence>
<reference evidence="3 5" key="3">
    <citation type="journal article" date="2021" name="BMC Genomics">
        <title>Genome-resolved metagenome and metatranscriptome analyses of thermophilic composting reveal key bacterial players and their metabolic interactions.</title>
        <authorList>
            <person name="Braga L.P.P."/>
            <person name="Pereira R.V."/>
            <person name="Martins L.F."/>
            <person name="Moura L.M.S."/>
            <person name="Sanchez F.B."/>
            <person name="Patane J.S.L."/>
            <person name="da Silva A.M."/>
            <person name="Setubal J.C."/>
        </authorList>
    </citation>
    <scope>NUCLEOTIDE SEQUENCE [LARGE SCALE GENOMIC DNA]</scope>
    <source>
        <strain evidence="3">ZC4RG45</strain>
    </source>
</reference>
<reference evidence="4" key="2">
    <citation type="submission" date="2018-05" db="EMBL/GenBank/DDBJ databases">
        <authorList>
            <person name="Lanie J.A."/>
            <person name="Ng W.-L."/>
            <person name="Kazmierczak K.M."/>
            <person name="Andrzejewski T.M."/>
            <person name="Davidsen T.M."/>
            <person name="Wayne K.J."/>
            <person name="Tettelin H."/>
            <person name="Glass J.I."/>
            <person name="Rusch D."/>
            <person name="Podicherti R."/>
            <person name="Tsui H.-C.T."/>
            <person name="Winkler M.E."/>
        </authorList>
    </citation>
    <scope>NUCLEOTIDE SEQUENCE</scope>
    <source>
        <strain evidence="4">ZC4RG45</strain>
    </source>
</reference>
<gene>
    <name evidence="3" type="ORF">DIU77_000700</name>
    <name evidence="4" type="ORF">DIU77_16790</name>
</gene>
<dbReference type="Gene3D" id="3.40.50.720">
    <property type="entry name" value="NAD(P)-binding Rossmann-like Domain"/>
    <property type="match status" value="1"/>
</dbReference>
<reference evidence="3" key="4">
    <citation type="submission" date="2023-08" db="EMBL/GenBank/DDBJ databases">
        <authorList>
            <person name="Guima S.E.S."/>
            <person name="Martins L.F."/>
            <person name="Silva A.M."/>
            <person name="Setubal J.C."/>
        </authorList>
    </citation>
    <scope>NUCLEOTIDE SEQUENCE</scope>
    <source>
        <strain evidence="3">ZC4RG45</strain>
    </source>
</reference>
<dbReference type="PROSITE" id="PS00061">
    <property type="entry name" value="ADH_SHORT"/>
    <property type="match status" value="1"/>
</dbReference>
<dbReference type="PANTHER" id="PTHR43669">
    <property type="entry name" value="5-KETO-D-GLUCONATE 5-REDUCTASE"/>
    <property type="match status" value="1"/>
</dbReference>
<name>A0A2W4JCN5_9PSEU</name>
<evidence type="ECO:0000256" key="2">
    <source>
        <dbReference type="ARBA" id="ARBA00023002"/>
    </source>
</evidence>
<keyword evidence="2 3" id="KW-0560">Oxidoreductase</keyword>
<dbReference type="InterPro" id="IPR020904">
    <property type="entry name" value="Sc_DH/Rdtase_CS"/>
</dbReference>
<sequence length="256" mass="27381">MSGQRMVVTGAGHGIGRALATRLAAEGCRVLVNDIDAGAAEQVAREIGAEAVGCDAASEDGVAELVAAAGDLWGGVDVWFGNAGVERGRGLQASEADWAASLEVNLLAHVRAARLLMPEWLERGHGRFVVTASAAGLLTMLGSPTYSASKHAVVAFAEWLSATYRHRGIVVQAVCPQGVRTRMVEQAGPMKAVLEHDGILPPERVADAVWEALHDDRFLILPHPEVAAYYAARAQDTDRWLADMNKVQQRMEALER</sequence>
<dbReference type="PRINTS" id="PR00081">
    <property type="entry name" value="GDHRDH"/>
</dbReference>
<dbReference type="EC" id="1.-.-.-" evidence="3"/>
<dbReference type="InterPro" id="IPR036291">
    <property type="entry name" value="NAD(P)-bd_dom_sf"/>
</dbReference>
<dbReference type="EMBL" id="QGUI01000766">
    <property type="protein sequence ID" value="PZM91447.1"/>
    <property type="molecule type" value="Genomic_DNA"/>
</dbReference>
<comment type="caution">
    <text evidence="4">The sequence shown here is derived from an EMBL/GenBank/DDBJ whole genome shotgun (WGS) entry which is preliminary data.</text>
</comment>
<dbReference type="EMBL" id="QGUI02000003">
    <property type="protein sequence ID" value="MFO7190752.1"/>
    <property type="molecule type" value="Genomic_DNA"/>
</dbReference>
<evidence type="ECO:0000313" key="5">
    <source>
        <dbReference type="Proteomes" id="UP000249324"/>
    </source>
</evidence>
<reference evidence="3" key="1">
    <citation type="submission" date="2018-05" db="EMBL/GenBank/DDBJ databases">
        <authorList>
            <person name="Moura L."/>
            <person name="Setubal J.C."/>
        </authorList>
    </citation>
    <scope>NUCLEOTIDE SEQUENCE</scope>
    <source>
        <strain evidence="3">ZC4RG45</strain>
    </source>
</reference>
<protein>
    <submittedName>
        <fullName evidence="4">Dehydrogenase</fullName>
    </submittedName>
    <submittedName>
        <fullName evidence="3">SDR family oxidoreductase</fullName>
        <ecNumber evidence="3">1.-.-.-</ecNumber>
    </submittedName>
</protein>
<dbReference type="GO" id="GO:0016491">
    <property type="term" value="F:oxidoreductase activity"/>
    <property type="evidence" value="ECO:0007669"/>
    <property type="project" value="UniProtKB-KW"/>
</dbReference>
<dbReference type="PANTHER" id="PTHR43669:SF8">
    <property type="entry name" value="SHORT-CHAIN TYPE DEHYDROGENASE_REDUCTASE-RELATED"/>
    <property type="match status" value="1"/>
</dbReference>
<dbReference type="SUPFAM" id="SSF51735">
    <property type="entry name" value="NAD(P)-binding Rossmann-fold domains"/>
    <property type="match status" value="1"/>
</dbReference>
<dbReference type="AlphaFoldDB" id="A0A2W4JCN5"/>
<dbReference type="InterPro" id="IPR002347">
    <property type="entry name" value="SDR_fam"/>
</dbReference>
<evidence type="ECO:0000313" key="4">
    <source>
        <dbReference type="EMBL" id="PZM91447.1"/>
    </source>
</evidence>
<proteinExistence type="inferred from homology"/>
<dbReference type="Proteomes" id="UP000249324">
    <property type="component" value="Unassembled WGS sequence"/>
</dbReference>
<dbReference type="STRING" id="1111738.GCA_000427905_02878"/>
<evidence type="ECO:0000256" key="1">
    <source>
        <dbReference type="ARBA" id="ARBA00006484"/>
    </source>
</evidence>
<comment type="similarity">
    <text evidence="1">Belongs to the short-chain dehydrogenases/reductases (SDR) family.</text>
</comment>
<accession>A0A2W4JCN5</accession>
<organism evidence="4">
    <name type="scientific">Thermocrispum agreste</name>
    <dbReference type="NCBI Taxonomy" id="37925"/>
    <lineage>
        <taxon>Bacteria</taxon>
        <taxon>Bacillati</taxon>
        <taxon>Actinomycetota</taxon>
        <taxon>Actinomycetes</taxon>
        <taxon>Pseudonocardiales</taxon>
        <taxon>Pseudonocardiaceae</taxon>
        <taxon>Thermocrispum</taxon>
    </lineage>
</organism>
<dbReference type="CDD" id="cd05233">
    <property type="entry name" value="SDR_c"/>
    <property type="match status" value="1"/>
</dbReference>